<organism evidence="2 3">
    <name type="scientific">Nostoc flagelliforme FACHB-838</name>
    <dbReference type="NCBI Taxonomy" id="2692904"/>
    <lineage>
        <taxon>Bacteria</taxon>
        <taxon>Bacillati</taxon>
        <taxon>Cyanobacteriota</taxon>
        <taxon>Cyanophyceae</taxon>
        <taxon>Nostocales</taxon>
        <taxon>Nostocaceae</taxon>
        <taxon>Nostoc</taxon>
    </lineage>
</organism>
<keyword evidence="3" id="KW-1185">Reference proteome</keyword>
<accession>A0ABR8E9I9</accession>
<sequence>MIALPNIEVHSQIYLSANSVVYRGVSKSDNTPIILKVLKQDYPTPGELTRYKQEYEITRSLNVEGVIKVYSIQEYQRTLVMLLEDFGGESLAKLRSELAAFNPMPLVDFLHLAIQITEILGSIHSSNVIHKDINLSNIVLNKATGTVKIIDFGIAT</sequence>
<reference evidence="2 3" key="1">
    <citation type="journal article" date="2020" name="ISME J.">
        <title>Comparative genomics reveals insights into cyanobacterial evolution and habitat adaptation.</title>
        <authorList>
            <person name="Chen M.Y."/>
            <person name="Teng W.K."/>
            <person name="Zhao L."/>
            <person name="Hu C.X."/>
            <person name="Zhou Y.K."/>
            <person name="Han B.P."/>
            <person name="Song L.R."/>
            <person name="Shu W.S."/>
        </authorList>
    </citation>
    <scope>NUCLEOTIDE SEQUENCE [LARGE SCALE GENOMIC DNA]</scope>
    <source>
        <strain evidence="2 3">FACHB-838</strain>
    </source>
</reference>
<dbReference type="Pfam" id="PF00069">
    <property type="entry name" value="Pkinase"/>
    <property type="match status" value="1"/>
</dbReference>
<dbReference type="SUPFAM" id="SSF56112">
    <property type="entry name" value="Protein kinase-like (PK-like)"/>
    <property type="match status" value="1"/>
</dbReference>
<dbReference type="EMBL" id="JACJSI010000712">
    <property type="protein sequence ID" value="MBD2537194.1"/>
    <property type="molecule type" value="Genomic_DNA"/>
</dbReference>
<dbReference type="GO" id="GO:0016301">
    <property type="term" value="F:kinase activity"/>
    <property type="evidence" value="ECO:0007669"/>
    <property type="project" value="UniProtKB-KW"/>
</dbReference>
<proteinExistence type="predicted"/>
<gene>
    <name evidence="2" type="ORF">H6G97_51680</name>
</gene>
<evidence type="ECO:0000313" key="3">
    <source>
        <dbReference type="Proteomes" id="UP000623440"/>
    </source>
</evidence>
<keyword evidence="2" id="KW-0808">Transferase</keyword>
<keyword evidence="2" id="KW-0418">Kinase</keyword>
<dbReference type="InterPro" id="IPR000719">
    <property type="entry name" value="Prot_kinase_dom"/>
</dbReference>
<comment type="caution">
    <text evidence="2">The sequence shown here is derived from an EMBL/GenBank/DDBJ whole genome shotgun (WGS) entry which is preliminary data.</text>
</comment>
<evidence type="ECO:0000313" key="2">
    <source>
        <dbReference type="EMBL" id="MBD2537194.1"/>
    </source>
</evidence>
<feature type="domain" description="Protein kinase" evidence="1">
    <location>
        <begin position="7"/>
        <end position="156"/>
    </location>
</feature>
<dbReference type="PANTHER" id="PTHR44167:SF24">
    <property type="entry name" value="SERINE_THREONINE-PROTEIN KINASE CHK2"/>
    <property type="match status" value="1"/>
</dbReference>
<dbReference type="PANTHER" id="PTHR44167">
    <property type="entry name" value="OVARIAN-SPECIFIC SERINE/THREONINE-PROTEIN KINASE LOK-RELATED"/>
    <property type="match status" value="1"/>
</dbReference>
<dbReference type="PROSITE" id="PS50011">
    <property type="entry name" value="PROTEIN_KINASE_DOM"/>
    <property type="match status" value="1"/>
</dbReference>
<protein>
    <submittedName>
        <fullName evidence="2">Protein kinase</fullName>
    </submittedName>
</protein>
<dbReference type="InterPro" id="IPR011009">
    <property type="entry name" value="Kinase-like_dom_sf"/>
</dbReference>
<evidence type="ECO:0000259" key="1">
    <source>
        <dbReference type="PROSITE" id="PS50011"/>
    </source>
</evidence>
<dbReference type="RefSeq" id="WP_190947771.1">
    <property type="nucleotide sequence ID" value="NZ_JACJSI010000712.1"/>
</dbReference>
<dbReference type="Proteomes" id="UP000623440">
    <property type="component" value="Unassembled WGS sequence"/>
</dbReference>
<dbReference type="Gene3D" id="1.10.510.10">
    <property type="entry name" value="Transferase(Phosphotransferase) domain 1"/>
    <property type="match status" value="1"/>
</dbReference>
<feature type="non-terminal residue" evidence="2">
    <location>
        <position position="156"/>
    </location>
</feature>
<name>A0ABR8E9I9_9NOSO</name>